<protein>
    <submittedName>
        <fullName evidence="1">Uncharacterized protein</fullName>
    </submittedName>
</protein>
<keyword evidence="2" id="KW-1185">Reference proteome</keyword>
<comment type="caution">
    <text evidence="1">The sequence shown here is derived from an EMBL/GenBank/DDBJ whole genome shotgun (WGS) entry which is preliminary data.</text>
</comment>
<evidence type="ECO:0000313" key="1">
    <source>
        <dbReference type="EMBL" id="KXT01766.1"/>
    </source>
</evidence>
<organism evidence="1 2">
    <name type="scientific">Pseudocercospora musae</name>
    <dbReference type="NCBI Taxonomy" id="113226"/>
    <lineage>
        <taxon>Eukaryota</taxon>
        <taxon>Fungi</taxon>
        <taxon>Dikarya</taxon>
        <taxon>Ascomycota</taxon>
        <taxon>Pezizomycotina</taxon>
        <taxon>Dothideomycetes</taxon>
        <taxon>Dothideomycetidae</taxon>
        <taxon>Mycosphaerellales</taxon>
        <taxon>Mycosphaerellaceae</taxon>
        <taxon>Pseudocercospora</taxon>
    </lineage>
</organism>
<dbReference type="Proteomes" id="UP000073492">
    <property type="component" value="Unassembled WGS sequence"/>
</dbReference>
<gene>
    <name evidence="1" type="ORF">AC579_8927</name>
</gene>
<evidence type="ECO:0000313" key="2">
    <source>
        <dbReference type="Proteomes" id="UP000073492"/>
    </source>
</evidence>
<accession>A0A139HH75</accession>
<reference evidence="1 2" key="1">
    <citation type="submission" date="2015-07" db="EMBL/GenBank/DDBJ databases">
        <title>Comparative genomics of the Sigatoka disease complex on banana suggests a link between parallel evolutionary changes in Pseudocercospora fijiensis and Pseudocercospora eumusae and increased virulence on the banana host.</title>
        <authorList>
            <person name="Chang T.-C."/>
            <person name="Salvucci A."/>
            <person name="Crous P.W."/>
            <person name="Stergiopoulos I."/>
        </authorList>
    </citation>
    <scope>NUCLEOTIDE SEQUENCE [LARGE SCALE GENOMIC DNA]</scope>
    <source>
        <strain evidence="1 2">CBS 116634</strain>
    </source>
</reference>
<dbReference type="EMBL" id="LFZO01000645">
    <property type="protein sequence ID" value="KXT01766.1"/>
    <property type="molecule type" value="Genomic_DNA"/>
</dbReference>
<name>A0A139HH75_9PEZI</name>
<sequence>MRERAAHSPPLGNGYDVEPAIWTVYIICETYLSYHIIASLARGEYRTNDSRGQKRFLASTREKWEATSVKLSLAQRNAKSRQIECGIADDINFAVMRSRLIYWDFSMDTAEP</sequence>
<dbReference type="AlphaFoldDB" id="A0A139HH75"/>
<proteinExistence type="predicted"/>